<dbReference type="InterPro" id="IPR000182">
    <property type="entry name" value="GNAT_dom"/>
</dbReference>
<keyword evidence="3" id="KW-1185">Reference proteome</keyword>
<reference evidence="2" key="1">
    <citation type="submission" date="2007-10" db="EMBL/GenBank/DDBJ databases">
        <authorList>
            <person name="Fulton L."/>
            <person name="Clifton S."/>
            <person name="Fulton B."/>
            <person name="Xu J."/>
            <person name="Minx P."/>
            <person name="Pepin K.H."/>
            <person name="Johnson M."/>
            <person name="Thiruvilangam P."/>
            <person name="Bhonagiri V."/>
            <person name="Nash W.E."/>
            <person name="Mardis E.R."/>
            <person name="Wilson R.K."/>
        </authorList>
    </citation>
    <scope>NUCLEOTIDE SEQUENCE [LARGE SCALE GENOMIC DNA]</scope>
    <source>
        <strain evidence="2">DSM 15702</strain>
    </source>
</reference>
<reference evidence="2" key="2">
    <citation type="submission" date="2014-06" db="EMBL/GenBank/DDBJ databases">
        <title>Draft genome sequence of Eubacterium siraeum (DSM 15702).</title>
        <authorList>
            <person name="Sudarsanam P."/>
            <person name="Ley R."/>
            <person name="Guruge J."/>
            <person name="Turnbaugh P.J."/>
            <person name="Mahowald M."/>
            <person name="Liep D."/>
            <person name="Gordon J."/>
        </authorList>
    </citation>
    <scope>NUCLEOTIDE SEQUENCE</scope>
    <source>
        <strain evidence="2">DSM 15702</strain>
    </source>
</reference>
<feature type="domain" description="N-acetyltransferase" evidence="1">
    <location>
        <begin position="7"/>
        <end position="169"/>
    </location>
</feature>
<gene>
    <name evidence="2" type="ORF">EUBSIR_01498</name>
</gene>
<evidence type="ECO:0000259" key="1">
    <source>
        <dbReference type="PROSITE" id="PS51186"/>
    </source>
</evidence>
<accession>B0MNU1</accession>
<dbReference type="AlphaFoldDB" id="B0MNU1"/>
<evidence type="ECO:0000313" key="2">
    <source>
        <dbReference type="EMBL" id="EDS00578.1"/>
    </source>
</evidence>
<dbReference type="GO" id="GO:0016747">
    <property type="term" value="F:acyltransferase activity, transferring groups other than amino-acyl groups"/>
    <property type="evidence" value="ECO:0007669"/>
    <property type="project" value="InterPro"/>
</dbReference>
<sequence length="298" mass="33967">MLKYCKRRGDTMNKEYTIRDLYEIHCEAMPRYPLAYERFRDILHRDNSQIFTAESSETIIGFVVVNGNSVVILCVKKEYRHSGYGKHLLIMAEGFISASYDEVVLGGGGLFQGVPCDEGEESSVPFFEKRGYNADFTSVNMGLTLNEKSVQKLKEIPRPDGVTYRFADDNDREKLLAAVKDAQADWLPIFEENKDAPVLLAVCGDEIAGFEMVEEYGGMFFSDNEKHGMIGCVGVTHKYRRRGIGLAMTAEGSLSLYEKNCKDIQLLYVERVAWYNKLGYEVTSRQWMGRKKIKDIIF</sequence>
<dbReference type="Gene3D" id="3.40.630.30">
    <property type="match status" value="2"/>
</dbReference>
<comment type="caution">
    <text evidence="2">The sequence shown here is derived from an EMBL/GenBank/DDBJ whole genome shotgun (WGS) entry which is preliminary data.</text>
</comment>
<dbReference type="SUPFAM" id="SSF55729">
    <property type="entry name" value="Acyl-CoA N-acyltransferases (Nat)"/>
    <property type="match status" value="2"/>
</dbReference>
<proteinExistence type="predicted"/>
<feature type="domain" description="N-acetyltransferase" evidence="1">
    <location>
        <begin position="162"/>
        <end position="298"/>
    </location>
</feature>
<dbReference type="CDD" id="cd04301">
    <property type="entry name" value="NAT_SF"/>
    <property type="match status" value="2"/>
</dbReference>
<dbReference type="InterPro" id="IPR016181">
    <property type="entry name" value="Acyl_CoA_acyltransferase"/>
</dbReference>
<dbReference type="Pfam" id="PF13508">
    <property type="entry name" value="Acetyltransf_7"/>
    <property type="match status" value="1"/>
</dbReference>
<evidence type="ECO:0000313" key="3">
    <source>
        <dbReference type="Proteomes" id="UP000005326"/>
    </source>
</evidence>
<protein>
    <submittedName>
        <fullName evidence="2">Acetyltransferase, GNAT family</fullName>
    </submittedName>
</protein>
<name>B0MNU1_9FIRM</name>
<organism evidence="2 3">
    <name type="scientific">[Eubacterium] siraeum DSM 15702</name>
    <dbReference type="NCBI Taxonomy" id="428128"/>
    <lineage>
        <taxon>Bacteria</taxon>
        <taxon>Bacillati</taxon>
        <taxon>Bacillota</taxon>
        <taxon>Clostridia</taxon>
        <taxon>Eubacteriales</taxon>
        <taxon>Oscillospiraceae</taxon>
        <taxon>Oscillospiraceae incertae sedis</taxon>
    </lineage>
</organism>
<dbReference type="EMBL" id="ABCA03000047">
    <property type="protein sequence ID" value="EDS00578.1"/>
    <property type="molecule type" value="Genomic_DNA"/>
</dbReference>
<dbReference type="Proteomes" id="UP000005326">
    <property type="component" value="Unassembled WGS sequence"/>
</dbReference>
<dbReference type="PROSITE" id="PS51186">
    <property type="entry name" value="GNAT"/>
    <property type="match status" value="2"/>
</dbReference>